<dbReference type="SUPFAM" id="SSF88723">
    <property type="entry name" value="PIN domain-like"/>
    <property type="match status" value="1"/>
</dbReference>
<dbReference type="Proteomes" id="UP000824037">
    <property type="component" value="Unassembled WGS sequence"/>
</dbReference>
<dbReference type="InterPro" id="IPR029060">
    <property type="entry name" value="PIN-like_dom_sf"/>
</dbReference>
<reference evidence="6" key="1">
    <citation type="journal article" date="2021" name="PeerJ">
        <title>Extensive microbial diversity within the chicken gut microbiome revealed by metagenomics and culture.</title>
        <authorList>
            <person name="Gilroy R."/>
            <person name="Ravi A."/>
            <person name="Getino M."/>
            <person name="Pursley I."/>
            <person name="Horton D.L."/>
            <person name="Alikhan N.F."/>
            <person name="Baker D."/>
            <person name="Gharbi K."/>
            <person name="Hall N."/>
            <person name="Watson M."/>
            <person name="Adriaenssens E.M."/>
            <person name="Foster-Nyarko E."/>
            <person name="Jarju S."/>
            <person name="Secka A."/>
            <person name="Antonio M."/>
            <person name="Oren A."/>
            <person name="Chaudhuri R.R."/>
            <person name="La Ragione R."/>
            <person name="Hildebrand F."/>
            <person name="Pallen M.J."/>
        </authorList>
    </citation>
    <scope>NUCLEOTIDE SEQUENCE</scope>
    <source>
        <strain evidence="6">ChiGjej4B4-7305</strain>
    </source>
</reference>
<name>A0A9D2EB71_9MICO</name>
<dbReference type="InterPro" id="IPR052919">
    <property type="entry name" value="TA_system_RNase"/>
</dbReference>
<dbReference type="Pfam" id="PF01850">
    <property type="entry name" value="PIN"/>
    <property type="match status" value="1"/>
</dbReference>
<evidence type="ECO:0000256" key="3">
    <source>
        <dbReference type="ARBA" id="ARBA00022801"/>
    </source>
</evidence>
<dbReference type="GO" id="GO:0004518">
    <property type="term" value="F:nuclease activity"/>
    <property type="evidence" value="ECO:0007669"/>
    <property type="project" value="UniProtKB-KW"/>
</dbReference>
<evidence type="ECO:0000256" key="2">
    <source>
        <dbReference type="ARBA" id="ARBA00022723"/>
    </source>
</evidence>
<accession>A0A9D2EB71</accession>
<keyword evidence="1" id="KW-0540">Nuclease</keyword>
<proteinExistence type="predicted"/>
<sequence length="133" mass="14472">MGGQPRVRYLLDTHVVLWLAGDTAQVPDDVRSTLADAPSRVVSSASAMEIALKTRLGKLTGGHSVVAGWERILSSFLATELPLSGAHMLHAGGMDWDHRDPFDRMLVSQAVLEGLVLVTRDQRLVAYPEVQTL</sequence>
<dbReference type="Gene3D" id="3.40.50.1010">
    <property type="entry name" value="5'-nuclease"/>
    <property type="match status" value="1"/>
</dbReference>
<dbReference type="InterPro" id="IPR041705">
    <property type="entry name" value="PIN_Sll0205"/>
</dbReference>
<gene>
    <name evidence="6" type="ORF">H9815_01370</name>
</gene>
<evidence type="ECO:0000313" key="6">
    <source>
        <dbReference type="EMBL" id="HIZ34399.1"/>
    </source>
</evidence>
<protein>
    <submittedName>
        <fullName evidence="6">Type II toxin-antitoxin system VapC family toxin</fullName>
    </submittedName>
</protein>
<keyword evidence="3" id="KW-0378">Hydrolase</keyword>
<evidence type="ECO:0000256" key="1">
    <source>
        <dbReference type="ARBA" id="ARBA00022722"/>
    </source>
</evidence>
<keyword evidence="4" id="KW-0460">Magnesium</keyword>
<dbReference type="InterPro" id="IPR002716">
    <property type="entry name" value="PIN_dom"/>
</dbReference>
<feature type="domain" description="PIN" evidence="5">
    <location>
        <begin position="9"/>
        <end position="127"/>
    </location>
</feature>
<evidence type="ECO:0000256" key="4">
    <source>
        <dbReference type="ARBA" id="ARBA00022842"/>
    </source>
</evidence>
<dbReference type="GO" id="GO:0046872">
    <property type="term" value="F:metal ion binding"/>
    <property type="evidence" value="ECO:0007669"/>
    <property type="project" value="UniProtKB-KW"/>
</dbReference>
<dbReference type="PANTHER" id="PTHR36173">
    <property type="entry name" value="RIBONUCLEASE VAPC16-RELATED"/>
    <property type="match status" value="1"/>
</dbReference>
<dbReference type="AlphaFoldDB" id="A0A9D2EB71"/>
<feature type="non-terminal residue" evidence="6">
    <location>
        <position position="133"/>
    </location>
</feature>
<dbReference type="GO" id="GO:0016787">
    <property type="term" value="F:hydrolase activity"/>
    <property type="evidence" value="ECO:0007669"/>
    <property type="project" value="UniProtKB-KW"/>
</dbReference>
<reference evidence="6" key="2">
    <citation type="submission" date="2021-04" db="EMBL/GenBank/DDBJ databases">
        <authorList>
            <person name="Gilroy R."/>
        </authorList>
    </citation>
    <scope>NUCLEOTIDE SEQUENCE</scope>
    <source>
        <strain evidence="6">ChiGjej4B4-7305</strain>
    </source>
</reference>
<evidence type="ECO:0000313" key="7">
    <source>
        <dbReference type="Proteomes" id="UP000824037"/>
    </source>
</evidence>
<keyword evidence="2" id="KW-0479">Metal-binding</keyword>
<evidence type="ECO:0000259" key="5">
    <source>
        <dbReference type="Pfam" id="PF01850"/>
    </source>
</evidence>
<comment type="caution">
    <text evidence="6">The sequence shown here is derived from an EMBL/GenBank/DDBJ whole genome shotgun (WGS) entry which is preliminary data.</text>
</comment>
<dbReference type="PANTHER" id="PTHR36173:SF2">
    <property type="entry name" value="RIBONUCLEASE VAPC16"/>
    <property type="match status" value="1"/>
</dbReference>
<dbReference type="EMBL" id="DXBY01000027">
    <property type="protein sequence ID" value="HIZ34399.1"/>
    <property type="molecule type" value="Genomic_DNA"/>
</dbReference>
<organism evidence="6 7">
    <name type="scientific">Candidatus Ruania gallistercoris</name>
    <dbReference type="NCBI Taxonomy" id="2838746"/>
    <lineage>
        <taxon>Bacteria</taxon>
        <taxon>Bacillati</taxon>
        <taxon>Actinomycetota</taxon>
        <taxon>Actinomycetes</taxon>
        <taxon>Micrococcales</taxon>
        <taxon>Ruaniaceae</taxon>
        <taxon>Ruania</taxon>
    </lineage>
</organism>
<dbReference type="CDD" id="cd09872">
    <property type="entry name" value="PIN_Sll0205-like"/>
    <property type="match status" value="1"/>
</dbReference>